<evidence type="ECO:0000256" key="5">
    <source>
        <dbReference type="ARBA" id="ARBA00048200"/>
    </source>
</evidence>
<dbReference type="CDD" id="cd05254">
    <property type="entry name" value="dTDP_HR_like_SDR_e"/>
    <property type="match status" value="1"/>
</dbReference>
<dbReference type="InterPro" id="IPR005913">
    <property type="entry name" value="dTDP_dehydrorham_reduct"/>
</dbReference>
<dbReference type="NCBIfam" id="TIGR01214">
    <property type="entry name" value="rmlD"/>
    <property type="match status" value="1"/>
</dbReference>
<evidence type="ECO:0000256" key="3">
    <source>
        <dbReference type="ARBA" id="ARBA00012929"/>
    </source>
</evidence>
<accession>A0A432ZG40</accession>
<dbReference type="InterPro" id="IPR029903">
    <property type="entry name" value="RmlD-like-bd"/>
</dbReference>
<dbReference type="Proteomes" id="UP000287908">
    <property type="component" value="Unassembled WGS sequence"/>
</dbReference>
<dbReference type="EC" id="1.1.1.133" evidence="3 6"/>
<evidence type="ECO:0000256" key="1">
    <source>
        <dbReference type="ARBA" id="ARBA00004781"/>
    </source>
</evidence>
<evidence type="ECO:0000259" key="7">
    <source>
        <dbReference type="Pfam" id="PF04321"/>
    </source>
</evidence>
<comment type="cofactor">
    <cofactor evidence="6">
        <name>Mg(2+)</name>
        <dbReference type="ChEBI" id="CHEBI:18420"/>
    </cofactor>
    <text evidence="6">Binds 1 Mg(2+) ion per monomer.</text>
</comment>
<dbReference type="RefSeq" id="WP_126783217.1">
    <property type="nucleotide sequence ID" value="NZ_PIQF01000001.1"/>
</dbReference>
<dbReference type="GO" id="GO:0008831">
    <property type="term" value="F:dTDP-4-dehydrorhamnose reductase activity"/>
    <property type="evidence" value="ECO:0007669"/>
    <property type="project" value="UniProtKB-EC"/>
</dbReference>
<comment type="pathway">
    <text evidence="1 6">Carbohydrate biosynthesis; dTDP-L-rhamnose biosynthesis.</text>
</comment>
<keyword evidence="9" id="KW-1185">Reference proteome</keyword>
<dbReference type="Pfam" id="PF04321">
    <property type="entry name" value="RmlD_sub_bind"/>
    <property type="match status" value="1"/>
</dbReference>
<comment type="similarity">
    <text evidence="2 6">Belongs to the dTDP-4-dehydrorhamnose reductase family.</text>
</comment>
<keyword evidence="6" id="KW-0521">NADP</keyword>
<dbReference type="AlphaFoldDB" id="A0A432ZG40"/>
<dbReference type="Gene3D" id="3.40.50.720">
    <property type="entry name" value="NAD(P)-binding Rossmann-like Domain"/>
    <property type="match status" value="1"/>
</dbReference>
<sequence length="289" mass="32208">MKILLLGKSGQVGFELKRALSPLGQIAAPNRQELDLSDSDAVSDFVNKTKPNVIVNAAAWTNVDAAETEKELAYKLNAELPRLLANCAKAVGSKLVHYSSDYVYPGTGTQAWSEESETNPLNYYGMTKHDGDQTIVDSGSDYLIFRTSWVYSARRNNFMKTMLRLAESKKELSIINDQVGSPTTARLIAQTTVLALRSNLQAGVYNLAAKGHISWYQFAKAIFNQVEVLNFNSSIERMNAIPTEDYPTPAKRPLNSRMNTSKLESALDITLPSWKDELSDTLEEYLERK</sequence>
<dbReference type="PANTHER" id="PTHR10491">
    <property type="entry name" value="DTDP-4-DEHYDRORHAMNOSE REDUCTASE"/>
    <property type="match status" value="1"/>
</dbReference>
<evidence type="ECO:0000256" key="6">
    <source>
        <dbReference type="RuleBase" id="RU364082"/>
    </source>
</evidence>
<dbReference type="EMBL" id="PIQF01000001">
    <property type="protein sequence ID" value="RUO76947.1"/>
    <property type="molecule type" value="Genomic_DNA"/>
</dbReference>
<comment type="caution">
    <text evidence="8">The sequence shown here is derived from an EMBL/GenBank/DDBJ whole genome shotgun (WGS) entry which is preliminary data.</text>
</comment>
<comment type="function">
    <text evidence="6">Catalyzes the reduction of dTDP-6-deoxy-L-lyxo-4-hexulose to yield dTDP-L-rhamnose.</text>
</comment>
<evidence type="ECO:0000256" key="2">
    <source>
        <dbReference type="ARBA" id="ARBA00010944"/>
    </source>
</evidence>
<proteinExistence type="inferred from homology"/>
<organism evidence="8 9">
    <name type="scientific">Idiomarina seosinensis</name>
    <dbReference type="NCBI Taxonomy" id="281739"/>
    <lineage>
        <taxon>Bacteria</taxon>
        <taxon>Pseudomonadati</taxon>
        <taxon>Pseudomonadota</taxon>
        <taxon>Gammaproteobacteria</taxon>
        <taxon>Alteromonadales</taxon>
        <taxon>Idiomarinaceae</taxon>
        <taxon>Idiomarina</taxon>
    </lineage>
</organism>
<dbReference type="GO" id="GO:0005829">
    <property type="term" value="C:cytosol"/>
    <property type="evidence" value="ECO:0007669"/>
    <property type="project" value="TreeGrafter"/>
</dbReference>
<dbReference type="NCBIfam" id="NF007440">
    <property type="entry name" value="PRK09987.1"/>
    <property type="match status" value="1"/>
</dbReference>
<evidence type="ECO:0000256" key="4">
    <source>
        <dbReference type="ARBA" id="ARBA00017099"/>
    </source>
</evidence>
<name>A0A432ZG40_9GAMM</name>
<dbReference type="UniPathway" id="UPA00124"/>
<dbReference type="PANTHER" id="PTHR10491:SF4">
    <property type="entry name" value="METHIONINE ADENOSYLTRANSFERASE 2 SUBUNIT BETA"/>
    <property type="match status" value="1"/>
</dbReference>
<evidence type="ECO:0000313" key="9">
    <source>
        <dbReference type="Proteomes" id="UP000287908"/>
    </source>
</evidence>
<keyword evidence="6" id="KW-0560">Oxidoreductase</keyword>
<feature type="domain" description="RmlD-like substrate binding" evidence="7">
    <location>
        <begin position="1"/>
        <end position="285"/>
    </location>
</feature>
<dbReference type="OrthoDB" id="9803892at2"/>
<dbReference type="UniPathway" id="UPA00281"/>
<dbReference type="InterPro" id="IPR036291">
    <property type="entry name" value="NAD(P)-bd_dom_sf"/>
</dbReference>
<protein>
    <recommendedName>
        <fullName evidence="4 6">dTDP-4-dehydrorhamnose reductase</fullName>
        <ecNumber evidence="3 6">1.1.1.133</ecNumber>
    </recommendedName>
</protein>
<dbReference type="GO" id="GO:0019305">
    <property type="term" value="P:dTDP-rhamnose biosynthetic process"/>
    <property type="evidence" value="ECO:0007669"/>
    <property type="project" value="UniProtKB-UniPathway"/>
</dbReference>
<dbReference type="SUPFAM" id="SSF51735">
    <property type="entry name" value="NAD(P)-binding Rossmann-fold domains"/>
    <property type="match status" value="1"/>
</dbReference>
<dbReference type="GO" id="GO:0009243">
    <property type="term" value="P:O antigen biosynthetic process"/>
    <property type="evidence" value="ECO:0007669"/>
    <property type="project" value="UniProtKB-UniPathway"/>
</dbReference>
<dbReference type="Gene3D" id="3.90.25.10">
    <property type="entry name" value="UDP-galactose 4-epimerase, domain 1"/>
    <property type="match status" value="1"/>
</dbReference>
<comment type="catalytic activity">
    <reaction evidence="5 6">
        <text>dTDP-beta-L-rhamnose + NADP(+) = dTDP-4-dehydro-beta-L-rhamnose + NADPH + H(+)</text>
        <dbReference type="Rhea" id="RHEA:21796"/>
        <dbReference type="ChEBI" id="CHEBI:15378"/>
        <dbReference type="ChEBI" id="CHEBI:57510"/>
        <dbReference type="ChEBI" id="CHEBI:57783"/>
        <dbReference type="ChEBI" id="CHEBI:58349"/>
        <dbReference type="ChEBI" id="CHEBI:62830"/>
        <dbReference type="EC" id="1.1.1.133"/>
    </reaction>
</comment>
<reference evidence="8 9" key="1">
    <citation type="journal article" date="2011" name="Front. Microbiol.">
        <title>Genomic signatures of strain selection and enhancement in Bacillus atrophaeus var. globigii, a historical biowarfare simulant.</title>
        <authorList>
            <person name="Gibbons H.S."/>
            <person name="Broomall S.M."/>
            <person name="McNew L.A."/>
            <person name="Daligault H."/>
            <person name="Chapman C."/>
            <person name="Bruce D."/>
            <person name="Karavis M."/>
            <person name="Krepps M."/>
            <person name="McGregor P.A."/>
            <person name="Hong C."/>
            <person name="Park K.H."/>
            <person name="Akmal A."/>
            <person name="Feldman A."/>
            <person name="Lin J.S."/>
            <person name="Chang W.E."/>
            <person name="Higgs B.W."/>
            <person name="Demirev P."/>
            <person name="Lindquist J."/>
            <person name="Liem A."/>
            <person name="Fochler E."/>
            <person name="Read T.D."/>
            <person name="Tapia R."/>
            <person name="Johnson S."/>
            <person name="Bishop-Lilly K.A."/>
            <person name="Detter C."/>
            <person name="Han C."/>
            <person name="Sozhamannan S."/>
            <person name="Rosenzweig C.N."/>
            <person name="Skowronski E.W."/>
        </authorList>
    </citation>
    <scope>NUCLEOTIDE SEQUENCE [LARGE SCALE GENOMIC DNA]</scope>
    <source>
        <strain evidence="8 9">CL-SP19</strain>
    </source>
</reference>
<gene>
    <name evidence="8" type="ORF">CWI81_00100</name>
</gene>
<evidence type="ECO:0000313" key="8">
    <source>
        <dbReference type="EMBL" id="RUO76947.1"/>
    </source>
</evidence>